<feature type="region of interest" description="Disordered" evidence="1">
    <location>
        <begin position="121"/>
        <end position="146"/>
    </location>
</feature>
<keyword evidence="3" id="KW-1185">Reference proteome</keyword>
<dbReference type="RefSeq" id="WP_191088431.1">
    <property type="nucleotide sequence ID" value="NZ_BLLH01000001.1"/>
</dbReference>
<reference evidence="2 3" key="1">
    <citation type="submission" date="2020-02" db="EMBL/GenBank/DDBJ databases">
        <title>Draft genome sequence of Lactococcus sp. Hs20B0-1.</title>
        <authorList>
            <person name="Noda S."/>
            <person name="Yuki M."/>
            <person name="Ohkuma M."/>
        </authorList>
    </citation>
    <scope>NUCLEOTIDE SEQUENCE [LARGE SCALE GENOMIC DNA]</scope>
    <source>
        <strain evidence="2 3">Hs20B0-1</strain>
    </source>
</reference>
<feature type="region of interest" description="Disordered" evidence="1">
    <location>
        <begin position="245"/>
        <end position="264"/>
    </location>
</feature>
<dbReference type="Proteomes" id="UP000475928">
    <property type="component" value="Unassembled WGS sequence"/>
</dbReference>
<organism evidence="2 3">
    <name type="scientific">Pseudolactococcus insecticola</name>
    <dbReference type="NCBI Taxonomy" id="2709158"/>
    <lineage>
        <taxon>Bacteria</taxon>
        <taxon>Bacillati</taxon>
        <taxon>Bacillota</taxon>
        <taxon>Bacilli</taxon>
        <taxon>Lactobacillales</taxon>
        <taxon>Streptococcaceae</taxon>
        <taxon>Pseudolactococcus</taxon>
    </lineage>
</organism>
<evidence type="ECO:0000313" key="3">
    <source>
        <dbReference type="Proteomes" id="UP000475928"/>
    </source>
</evidence>
<name>A0A6A0B3B3_9LACT</name>
<dbReference type="EMBL" id="BLLH01000001">
    <property type="protein sequence ID" value="GFH39829.1"/>
    <property type="molecule type" value="Genomic_DNA"/>
</dbReference>
<protein>
    <recommendedName>
        <fullName evidence="4">Replisome organizer</fullName>
    </recommendedName>
</protein>
<accession>A0A6A0B3B3</accession>
<evidence type="ECO:0008006" key="4">
    <source>
        <dbReference type="Google" id="ProtNLM"/>
    </source>
</evidence>
<evidence type="ECO:0000313" key="2">
    <source>
        <dbReference type="EMBL" id="GFH39829.1"/>
    </source>
</evidence>
<proteinExistence type="predicted"/>
<feature type="compositionally biased region" description="Basic and acidic residues" evidence="1">
    <location>
        <begin position="124"/>
        <end position="146"/>
    </location>
</feature>
<evidence type="ECO:0000256" key="1">
    <source>
        <dbReference type="SAM" id="MobiDB-lite"/>
    </source>
</evidence>
<comment type="caution">
    <text evidence="2">The sequence shown here is derived from an EMBL/GenBank/DDBJ whole genome shotgun (WGS) entry which is preliminary data.</text>
</comment>
<sequence length="289" mass="33536">MAQFRMIGKTVIQTQKFLRLPLETQAVYFHLMLNADDEGVVEAFPVIRMIGAREDSLDELADKKFINLLNDELVYFIVDFGEQNTIRRDRIKPSRYRDLISMPQDLISMPQDLISMPNLSAQSRVDKSRVDKSRVDKSRVEHSNQKIERPSLDQIESVSETETLRKAEIKQKFIAYSELYPKKTKKREAYEAFKQLTDDEIKRLMTGTQNLATELKYDKQDFKFLKNQATFITDEAYLDYQTAKTTAPVGSKTPEWSEPDYKNETSAEELAQLEKIRLDALAKISEVKT</sequence>
<dbReference type="AlphaFoldDB" id="A0A6A0B3B3"/>
<gene>
    <name evidence="2" type="ORF">Hs20B_02270</name>
</gene>